<evidence type="ECO:0000256" key="6">
    <source>
        <dbReference type="SAM" id="Phobius"/>
    </source>
</evidence>
<dbReference type="PATRIC" id="fig|1300348.6.peg.2521"/>
<organism evidence="9 11">
    <name type="scientific">Polaribacter dokdonensis DSW-5</name>
    <dbReference type="NCBI Taxonomy" id="1300348"/>
    <lineage>
        <taxon>Bacteria</taxon>
        <taxon>Pseudomonadati</taxon>
        <taxon>Bacteroidota</taxon>
        <taxon>Flavobacteriia</taxon>
        <taxon>Flavobacteriales</taxon>
        <taxon>Flavobacteriaceae</taxon>
    </lineage>
</organism>
<dbReference type="EMBL" id="LGBR01000001">
    <property type="protein sequence ID" value="KOY52960.1"/>
    <property type="molecule type" value="Genomic_DNA"/>
</dbReference>
<dbReference type="InterPro" id="IPR004358">
    <property type="entry name" value="Sig_transdc_His_kin-like_C"/>
</dbReference>
<evidence type="ECO:0000256" key="1">
    <source>
        <dbReference type="ARBA" id="ARBA00000085"/>
    </source>
</evidence>
<keyword evidence="9" id="KW-0418">Kinase</keyword>
<feature type="domain" description="Histidine kinase" evidence="7">
    <location>
        <begin position="203"/>
        <end position="423"/>
    </location>
</feature>
<feature type="transmembrane region" description="Helical" evidence="6">
    <location>
        <begin position="44"/>
        <end position="62"/>
    </location>
</feature>
<sequence>MNNILGTRISTRRFDLLKAYLYIGTAIASSFWLVSFYIDSYYLRFLFTICVALCFTSLYFLYRKPKVARMIFVIDYFITVIVCTPLIGKEGMFDIFYGFYFLLITLLFSFRKEKKHIIFFFVITSIAWVSLIAWNYVGLNLAEIAPENASKYFYPITFLGNFIFLSSTLVSFSQKNSRYSKIVNDKKNEALKILKLKNIFLNAINEEIREPLNSIIGLTHILKENNPRKDQEEYLKSLNSSGVSLLELFTNVININTLESKKVSLNNSSTDLNALIANIVQIHKTACGQKNVNLTAKINPKFPKILIDHVRYQQILNNLVSNAVKFTNEGAISIKIKIKKKTKNTITFSTNVIDSGIGISKDKLGLIWQNFTQASNSTSRLYGGSGLGLPIVKNIIKSMGGEIQVESTPNKGSHFYFDITANLDKPKKLRIRKNKKAKKSNAIASQEITNKRILVTDDNKINILVLKKILEKENAIVEEAYNGLEAVEAAKAIKYDLIIMDLNMPIMSGEKAIENIRKFNKNIPIIIITASNSFNLEDFKNQNISYTIRKPFVPKDLLQNVKKAILS</sequence>
<evidence type="ECO:0000313" key="12">
    <source>
        <dbReference type="Proteomes" id="UP000183071"/>
    </source>
</evidence>
<dbReference type="PROSITE" id="PS50110">
    <property type="entry name" value="RESPONSE_REGULATORY"/>
    <property type="match status" value="1"/>
</dbReference>
<dbReference type="Proteomes" id="UP000183071">
    <property type="component" value="Unassembled WGS sequence"/>
</dbReference>
<dbReference type="PANTHER" id="PTHR45339:SF1">
    <property type="entry name" value="HYBRID SIGNAL TRANSDUCTION HISTIDINE KINASE J"/>
    <property type="match status" value="1"/>
</dbReference>
<evidence type="ECO:0000313" key="11">
    <source>
        <dbReference type="Proteomes" id="UP000037716"/>
    </source>
</evidence>
<dbReference type="FunFam" id="3.30.565.10:FF:000010">
    <property type="entry name" value="Sensor histidine kinase RcsC"/>
    <property type="match status" value="1"/>
</dbReference>
<evidence type="ECO:0000256" key="3">
    <source>
        <dbReference type="ARBA" id="ARBA00022553"/>
    </source>
</evidence>
<dbReference type="Pfam" id="PF00072">
    <property type="entry name" value="Response_reg"/>
    <property type="match status" value="1"/>
</dbReference>
<dbReference type="RefSeq" id="WP_053975015.1">
    <property type="nucleotide sequence ID" value="NZ_FNUE01000002.1"/>
</dbReference>
<keyword evidence="3 5" id="KW-0597">Phosphoprotein</keyword>
<dbReference type="Gene3D" id="3.30.565.10">
    <property type="entry name" value="Histidine kinase-like ATPase, C-terminal domain"/>
    <property type="match status" value="1"/>
</dbReference>
<dbReference type="CDD" id="cd17546">
    <property type="entry name" value="REC_hyHK_CKI1_RcsC-like"/>
    <property type="match status" value="1"/>
</dbReference>
<dbReference type="InterPro" id="IPR036097">
    <property type="entry name" value="HisK_dim/P_sf"/>
</dbReference>
<dbReference type="SUPFAM" id="SSF55874">
    <property type="entry name" value="ATPase domain of HSP90 chaperone/DNA topoisomerase II/histidine kinase"/>
    <property type="match status" value="1"/>
</dbReference>
<keyword evidence="6" id="KW-1133">Transmembrane helix</keyword>
<dbReference type="OrthoDB" id="9811889at2"/>
<evidence type="ECO:0000313" key="10">
    <source>
        <dbReference type="EMBL" id="SEE55150.1"/>
    </source>
</evidence>
<dbReference type="EC" id="2.7.13.3" evidence="2"/>
<dbReference type="InterPro" id="IPR001789">
    <property type="entry name" value="Sig_transdc_resp-reg_receiver"/>
</dbReference>
<comment type="caution">
    <text evidence="9">The sequence shown here is derived from an EMBL/GenBank/DDBJ whole genome shotgun (WGS) entry which is preliminary data.</text>
</comment>
<keyword evidence="6" id="KW-0472">Membrane</keyword>
<protein>
    <recommendedName>
        <fullName evidence="2">histidine kinase</fullName>
        <ecNumber evidence="2">2.7.13.3</ecNumber>
    </recommendedName>
</protein>
<dbReference type="STRING" id="1300348.I602_2520"/>
<dbReference type="Gene3D" id="1.10.287.130">
    <property type="match status" value="1"/>
</dbReference>
<keyword evidence="6" id="KW-0812">Transmembrane</keyword>
<proteinExistence type="predicted"/>
<evidence type="ECO:0000259" key="7">
    <source>
        <dbReference type="PROSITE" id="PS50109"/>
    </source>
</evidence>
<dbReference type="InterPro" id="IPR005467">
    <property type="entry name" value="His_kinase_dom"/>
</dbReference>
<keyword evidence="9" id="KW-0808">Transferase</keyword>
<dbReference type="SMART" id="SM00388">
    <property type="entry name" value="HisKA"/>
    <property type="match status" value="1"/>
</dbReference>
<dbReference type="CDD" id="cd16922">
    <property type="entry name" value="HATPase_EvgS-ArcB-TorS-like"/>
    <property type="match status" value="1"/>
</dbReference>
<dbReference type="EMBL" id="FNUE01000002">
    <property type="protein sequence ID" value="SEE55150.1"/>
    <property type="molecule type" value="Genomic_DNA"/>
</dbReference>
<feature type="transmembrane region" description="Helical" evidence="6">
    <location>
        <begin position="20"/>
        <end position="38"/>
    </location>
</feature>
<dbReference type="InterPro" id="IPR036890">
    <property type="entry name" value="HATPase_C_sf"/>
</dbReference>
<dbReference type="Gene3D" id="3.40.50.2300">
    <property type="match status" value="1"/>
</dbReference>
<dbReference type="InterPro" id="IPR011006">
    <property type="entry name" value="CheY-like_superfamily"/>
</dbReference>
<dbReference type="SUPFAM" id="SSF52172">
    <property type="entry name" value="CheY-like"/>
    <property type="match status" value="1"/>
</dbReference>
<dbReference type="Proteomes" id="UP000037716">
    <property type="component" value="Unassembled WGS sequence"/>
</dbReference>
<evidence type="ECO:0000256" key="4">
    <source>
        <dbReference type="ARBA" id="ARBA00023012"/>
    </source>
</evidence>
<gene>
    <name evidence="9" type="ORF">I602_2520</name>
    <name evidence="10" type="ORF">SAMN05444353_2294</name>
</gene>
<feature type="transmembrane region" description="Helical" evidence="6">
    <location>
        <begin position="152"/>
        <end position="172"/>
    </location>
</feature>
<dbReference type="PANTHER" id="PTHR45339">
    <property type="entry name" value="HYBRID SIGNAL TRANSDUCTION HISTIDINE KINASE J"/>
    <property type="match status" value="1"/>
</dbReference>
<evidence type="ECO:0000313" key="9">
    <source>
        <dbReference type="EMBL" id="KOY52960.1"/>
    </source>
</evidence>
<keyword evidence="4" id="KW-0902">Two-component regulatory system</keyword>
<dbReference type="SMART" id="SM00448">
    <property type="entry name" value="REC"/>
    <property type="match status" value="1"/>
</dbReference>
<dbReference type="SMART" id="SM00387">
    <property type="entry name" value="HATPase_c"/>
    <property type="match status" value="1"/>
</dbReference>
<dbReference type="Pfam" id="PF02518">
    <property type="entry name" value="HATPase_c"/>
    <property type="match status" value="1"/>
</dbReference>
<feature type="transmembrane region" description="Helical" evidence="6">
    <location>
        <begin position="69"/>
        <end position="87"/>
    </location>
</feature>
<accession>A0A0N0UP08</accession>
<dbReference type="InterPro" id="IPR003661">
    <property type="entry name" value="HisK_dim/P_dom"/>
</dbReference>
<dbReference type="PRINTS" id="PR00344">
    <property type="entry name" value="BCTRLSENSOR"/>
</dbReference>
<feature type="transmembrane region" description="Helical" evidence="6">
    <location>
        <begin position="117"/>
        <end position="137"/>
    </location>
</feature>
<feature type="domain" description="Response regulatory" evidence="8">
    <location>
        <begin position="452"/>
        <end position="565"/>
    </location>
</feature>
<dbReference type="GO" id="GO:0000155">
    <property type="term" value="F:phosphorelay sensor kinase activity"/>
    <property type="evidence" value="ECO:0007669"/>
    <property type="project" value="InterPro"/>
</dbReference>
<reference evidence="10 12" key="2">
    <citation type="submission" date="2016-10" db="EMBL/GenBank/DDBJ databases">
        <authorList>
            <person name="Varghese N."/>
            <person name="Submissions S."/>
        </authorList>
    </citation>
    <scope>NUCLEOTIDE SEQUENCE [LARGE SCALE GENOMIC DNA]</scope>
    <source>
        <strain evidence="10 12">DSW-5</strain>
    </source>
</reference>
<dbReference type="AlphaFoldDB" id="A0A0N0UP08"/>
<keyword evidence="12" id="KW-1185">Reference proteome</keyword>
<name>A0A0N0UP08_9FLAO</name>
<evidence type="ECO:0000259" key="8">
    <source>
        <dbReference type="PROSITE" id="PS50110"/>
    </source>
</evidence>
<feature type="transmembrane region" description="Helical" evidence="6">
    <location>
        <begin position="93"/>
        <end position="110"/>
    </location>
</feature>
<dbReference type="Pfam" id="PF00512">
    <property type="entry name" value="HisKA"/>
    <property type="match status" value="1"/>
</dbReference>
<evidence type="ECO:0000256" key="5">
    <source>
        <dbReference type="PROSITE-ProRule" id="PRU00169"/>
    </source>
</evidence>
<reference evidence="9 11" key="1">
    <citation type="submission" date="2015-07" db="EMBL/GenBank/DDBJ databases">
        <title>Genome of Polaribacter dokdonenesis DSW-5, isolated from seawater off Dokdo in Korea.</title>
        <authorList>
            <person name="Yoon K."/>
            <person name="Song J.Y."/>
            <person name="Kim J.F."/>
        </authorList>
    </citation>
    <scope>NUCLEOTIDE SEQUENCE [LARGE SCALE GENOMIC DNA]</scope>
    <source>
        <strain evidence="9 11">DSW-5</strain>
    </source>
</reference>
<dbReference type="InterPro" id="IPR003594">
    <property type="entry name" value="HATPase_dom"/>
</dbReference>
<dbReference type="CDD" id="cd00082">
    <property type="entry name" value="HisKA"/>
    <property type="match status" value="1"/>
</dbReference>
<comment type="catalytic activity">
    <reaction evidence="1">
        <text>ATP + protein L-histidine = ADP + protein N-phospho-L-histidine.</text>
        <dbReference type="EC" id="2.7.13.3"/>
    </reaction>
</comment>
<dbReference type="SUPFAM" id="SSF47384">
    <property type="entry name" value="Homodimeric domain of signal transducing histidine kinase"/>
    <property type="match status" value="1"/>
</dbReference>
<feature type="modified residue" description="4-aspartylphosphate" evidence="5">
    <location>
        <position position="501"/>
    </location>
</feature>
<dbReference type="PROSITE" id="PS50109">
    <property type="entry name" value="HIS_KIN"/>
    <property type="match status" value="1"/>
</dbReference>
<evidence type="ECO:0000256" key="2">
    <source>
        <dbReference type="ARBA" id="ARBA00012438"/>
    </source>
</evidence>